<dbReference type="AlphaFoldDB" id="A0A0A8ZVH2"/>
<reference evidence="1" key="2">
    <citation type="journal article" date="2015" name="Data Brief">
        <title>Shoot transcriptome of the giant reed, Arundo donax.</title>
        <authorList>
            <person name="Barrero R.A."/>
            <person name="Guerrero F.D."/>
            <person name="Moolhuijzen P."/>
            <person name="Goolsby J.A."/>
            <person name="Tidwell J."/>
            <person name="Bellgard S.E."/>
            <person name="Bellgard M.I."/>
        </authorList>
    </citation>
    <scope>NUCLEOTIDE SEQUENCE</scope>
    <source>
        <tissue evidence="1">Shoot tissue taken approximately 20 cm above the soil surface</tissue>
    </source>
</reference>
<reference evidence="1" key="1">
    <citation type="submission" date="2014-09" db="EMBL/GenBank/DDBJ databases">
        <authorList>
            <person name="Magalhaes I.L.F."/>
            <person name="Oliveira U."/>
            <person name="Santos F.R."/>
            <person name="Vidigal T.H.D.A."/>
            <person name="Brescovit A.D."/>
            <person name="Santos A.J."/>
        </authorList>
    </citation>
    <scope>NUCLEOTIDE SEQUENCE</scope>
    <source>
        <tissue evidence="1">Shoot tissue taken approximately 20 cm above the soil surface</tissue>
    </source>
</reference>
<name>A0A0A8ZVH2_ARUDO</name>
<evidence type="ECO:0000313" key="1">
    <source>
        <dbReference type="EMBL" id="JAD38807.1"/>
    </source>
</evidence>
<dbReference type="EMBL" id="GBRH01259088">
    <property type="protein sequence ID" value="JAD38807.1"/>
    <property type="molecule type" value="Transcribed_RNA"/>
</dbReference>
<proteinExistence type="predicted"/>
<sequence>MAIDISLHFQIESRSVYNCLKSVQITLPGIWTNYPYSC</sequence>
<protein>
    <submittedName>
        <fullName evidence="1">Uncharacterized protein</fullName>
    </submittedName>
</protein>
<organism evidence="1">
    <name type="scientific">Arundo donax</name>
    <name type="common">Giant reed</name>
    <name type="synonym">Donax arundinaceus</name>
    <dbReference type="NCBI Taxonomy" id="35708"/>
    <lineage>
        <taxon>Eukaryota</taxon>
        <taxon>Viridiplantae</taxon>
        <taxon>Streptophyta</taxon>
        <taxon>Embryophyta</taxon>
        <taxon>Tracheophyta</taxon>
        <taxon>Spermatophyta</taxon>
        <taxon>Magnoliopsida</taxon>
        <taxon>Liliopsida</taxon>
        <taxon>Poales</taxon>
        <taxon>Poaceae</taxon>
        <taxon>PACMAD clade</taxon>
        <taxon>Arundinoideae</taxon>
        <taxon>Arundineae</taxon>
        <taxon>Arundo</taxon>
    </lineage>
</organism>
<accession>A0A0A8ZVH2</accession>